<evidence type="ECO:0000256" key="1">
    <source>
        <dbReference type="SAM" id="MobiDB-lite"/>
    </source>
</evidence>
<proteinExistence type="predicted"/>
<gene>
    <name evidence="2" type="ORF">UT12_C0004G0015</name>
</gene>
<evidence type="ECO:0000313" key="3">
    <source>
        <dbReference type="Proteomes" id="UP000034893"/>
    </source>
</evidence>
<comment type="caution">
    <text evidence="2">The sequence shown here is derived from an EMBL/GenBank/DDBJ whole genome shotgun (WGS) entry which is preliminary data.</text>
</comment>
<organism evidence="2 3">
    <name type="scientific">Candidatus Curtissbacteria bacterium GW2011_GWC2_38_9</name>
    <dbReference type="NCBI Taxonomy" id="1618414"/>
    <lineage>
        <taxon>Bacteria</taxon>
        <taxon>Candidatus Curtissiibacteriota</taxon>
    </lineage>
</organism>
<name>A0A0G0LPT3_9BACT</name>
<sequence length="214" mass="23150">MSKNGFVLPLVLVAAVGLAIAGAAVYSQIKLNVTQPPQPLQETNHESPSLNQTPVPSPTATAKSIIDKVTGVLSIQEVNSNKDAYVGKQISVRGKIYVRHNYSLMPCNANDPETCNPEIGDPTLHLVNPDSSSITPSGGQILDLYRSVSGGKYEPATCKTINQNTVDCGKYQQNEVTVIEGIFTRDKIPYQQVGDSAGNIKTLKYQDIYFLVIE</sequence>
<protein>
    <submittedName>
        <fullName evidence="2">Uncharacterized protein</fullName>
    </submittedName>
</protein>
<dbReference type="EMBL" id="LBVP01000004">
    <property type="protein sequence ID" value="KKQ89985.1"/>
    <property type="molecule type" value="Genomic_DNA"/>
</dbReference>
<reference evidence="2 3" key="1">
    <citation type="journal article" date="2015" name="Nature">
        <title>rRNA introns, odd ribosomes, and small enigmatic genomes across a large radiation of phyla.</title>
        <authorList>
            <person name="Brown C.T."/>
            <person name="Hug L.A."/>
            <person name="Thomas B.C."/>
            <person name="Sharon I."/>
            <person name="Castelle C.J."/>
            <person name="Singh A."/>
            <person name="Wilkins M.J."/>
            <person name="Williams K.H."/>
            <person name="Banfield J.F."/>
        </authorList>
    </citation>
    <scope>NUCLEOTIDE SEQUENCE [LARGE SCALE GENOMIC DNA]</scope>
</reference>
<feature type="region of interest" description="Disordered" evidence="1">
    <location>
        <begin position="37"/>
        <end position="59"/>
    </location>
</feature>
<dbReference type="AlphaFoldDB" id="A0A0G0LPT3"/>
<evidence type="ECO:0000313" key="2">
    <source>
        <dbReference type="EMBL" id="KKQ89985.1"/>
    </source>
</evidence>
<dbReference type="Proteomes" id="UP000034893">
    <property type="component" value="Unassembled WGS sequence"/>
</dbReference>
<accession>A0A0G0LPT3</accession>